<evidence type="ECO:0000256" key="9">
    <source>
        <dbReference type="ARBA" id="ARBA00023012"/>
    </source>
</evidence>
<evidence type="ECO:0000256" key="2">
    <source>
        <dbReference type="ARBA" id="ARBA00004236"/>
    </source>
</evidence>
<evidence type="ECO:0000256" key="10">
    <source>
        <dbReference type="SAM" id="Coils"/>
    </source>
</evidence>
<keyword evidence="11" id="KW-0472">Membrane</keyword>
<dbReference type="InterPro" id="IPR003594">
    <property type="entry name" value="HATPase_dom"/>
</dbReference>
<evidence type="ECO:0000256" key="6">
    <source>
        <dbReference type="ARBA" id="ARBA00022692"/>
    </source>
</evidence>
<dbReference type="Pfam" id="PF00512">
    <property type="entry name" value="HisKA"/>
    <property type="match status" value="1"/>
</dbReference>
<dbReference type="InterPro" id="IPR036890">
    <property type="entry name" value="HATPase_C_sf"/>
</dbReference>
<dbReference type="CDD" id="cd00082">
    <property type="entry name" value="HisKA"/>
    <property type="match status" value="1"/>
</dbReference>
<dbReference type="InterPro" id="IPR052162">
    <property type="entry name" value="Sensor_kinase/Photoreceptor"/>
</dbReference>
<evidence type="ECO:0000256" key="11">
    <source>
        <dbReference type="SAM" id="Phobius"/>
    </source>
</evidence>
<dbReference type="Proteomes" id="UP001240984">
    <property type="component" value="Unassembled WGS sequence"/>
</dbReference>
<keyword evidence="5" id="KW-0808">Transferase</keyword>
<dbReference type="SMART" id="SM00387">
    <property type="entry name" value="HATPase_c"/>
    <property type="match status" value="1"/>
</dbReference>
<evidence type="ECO:0000259" key="12">
    <source>
        <dbReference type="PROSITE" id="PS50109"/>
    </source>
</evidence>
<evidence type="ECO:0000256" key="4">
    <source>
        <dbReference type="ARBA" id="ARBA00022553"/>
    </source>
</evidence>
<keyword evidence="8 11" id="KW-1133">Transmembrane helix</keyword>
<dbReference type="PRINTS" id="PR00344">
    <property type="entry name" value="BCTRLSENSOR"/>
</dbReference>
<evidence type="ECO:0000313" key="15">
    <source>
        <dbReference type="Proteomes" id="UP001240984"/>
    </source>
</evidence>
<dbReference type="EMBL" id="JAUSRA010000001">
    <property type="protein sequence ID" value="MDP9799062.1"/>
    <property type="molecule type" value="Genomic_DNA"/>
</dbReference>
<keyword evidence="15" id="KW-1185">Reference proteome</keyword>
<evidence type="ECO:0000256" key="1">
    <source>
        <dbReference type="ARBA" id="ARBA00000085"/>
    </source>
</evidence>
<dbReference type="InterPro" id="IPR003660">
    <property type="entry name" value="HAMP_dom"/>
</dbReference>
<dbReference type="GO" id="GO:0016301">
    <property type="term" value="F:kinase activity"/>
    <property type="evidence" value="ECO:0007669"/>
    <property type="project" value="UniProtKB-KW"/>
</dbReference>
<dbReference type="Pfam" id="PF02518">
    <property type="entry name" value="HATPase_c"/>
    <property type="match status" value="1"/>
</dbReference>
<dbReference type="PROSITE" id="PS50885">
    <property type="entry name" value="HAMP"/>
    <property type="match status" value="1"/>
</dbReference>
<dbReference type="PANTHER" id="PTHR43304">
    <property type="entry name" value="PHYTOCHROME-LIKE PROTEIN CPH1"/>
    <property type="match status" value="1"/>
</dbReference>
<dbReference type="Pfam" id="PF00672">
    <property type="entry name" value="HAMP"/>
    <property type="match status" value="1"/>
</dbReference>
<dbReference type="PROSITE" id="PS50109">
    <property type="entry name" value="HIS_KIN"/>
    <property type="match status" value="1"/>
</dbReference>
<proteinExistence type="predicted"/>
<dbReference type="Gene3D" id="6.10.340.10">
    <property type="match status" value="1"/>
</dbReference>
<dbReference type="RefSeq" id="WP_306837431.1">
    <property type="nucleotide sequence ID" value="NZ_JAUSRA010000001.1"/>
</dbReference>
<dbReference type="SMART" id="SM00388">
    <property type="entry name" value="HisKA"/>
    <property type="match status" value="1"/>
</dbReference>
<dbReference type="SUPFAM" id="SSF47384">
    <property type="entry name" value="Homodimeric domain of signal transducing histidine kinase"/>
    <property type="match status" value="1"/>
</dbReference>
<dbReference type="InterPro" id="IPR007891">
    <property type="entry name" value="CHASE3"/>
</dbReference>
<dbReference type="SUPFAM" id="SSF55874">
    <property type="entry name" value="ATPase domain of HSP90 chaperone/DNA topoisomerase II/histidine kinase"/>
    <property type="match status" value="1"/>
</dbReference>
<evidence type="ECO:0000259" key="13">
    <source>
        <dbReference type="PROSITE" id="PS50885"/>
    </source>
</evidence>
<keyword evidence="4" id="KW-0597">Phosphoprotein</keyword>
<feature type="domain" description="Histidine kinase" evidence="12">
    <location>
        <begin position="302"/>
        <end position="516"/>
    </location>
</feature>
<evidence type="ECO:0000256" key="3">
    <source>
        <dbReference type="ARBA" id="ARBA00012438"/>
    </source>
</evidence>
<keyword evidence="9" id="KW-0902">Two-component regulatory system</keyword>
<dbReference type="InterPro" id="IPR036097">
    <property type="entry name" value="HisK_dim/P_sf"/>
</dbReference>
<comment type="caution">
    <text evidence="14">The sequence shown here is derived from an EMBL/GenBank/DDBJ whole genome shotgun (WGS) entry which is preliminary data.</text>
</comment>
<name>A0ABT9N5S3_9ACTN</name>
<protein>
    <recommendedName>
        <fullName evidence="3">histidine kinase</fullName>
        <ecNumber evidence="3">2.7.13.3</ecNumber>
    </recommendedName>
</protein>
<reference evidence="14 15" key="1">
    <citation type="submission" date="2023-07" db="EMBL/GenBank/DDBJ databases">
        <title>Sequencing the genomes of 1000 actinobacteria strains.</title>
        <authorList>
            <person name="Klenk H.-P."/>
        </authorList>
    </citation>
    <scope>NUCLEOTIDE SEQUENCE [LARGE SCALE GENOMIC DNA]</scope>
    <source>
        <strain evidence="14 15">DSM 44710</strain>
    </source>
</reference>
<dbReference type="EC" id="2.7.13.3" evidence="3"/>
<dbReference type="Pfam" id="PF05227">
    <property type="entry name" value="CHASE3"/>
    <property type="match status" value="1"/>
</dbReference>
<comment type="subcellular location">
    <subcellularLocation>
        <location evidence="2">Cell membrane</location>
    </subcellularLocation>
</comment>
<comment type="catalytic activity">
    <reaction evidence="1">
        <text>ATP + protein L-histidine = ADP + protein N-phospho-L-histidine.</text>
        <dbReference type="EC" id="2.7.13.3"/>
    </reaction>
</comment>
<dbReference type="PANTHER" id="PTHR43304:SF1">
    <property type="entry name" value="PAC DOMAIN-CONTAINING PROTEIN"/>
    <property type="match status" value="1"/>
</dbReference>
<feature type="transmembrane region" description="Helical" evidence="11">
    <location>
        <begin position="189"/>
        <end position="212"/>
    </location>
</feature>
<sequence>MATGKGWTLRTRAIALTVVVAVILGALAAIAAITAAENREGLRVILEKTGPMRVAGQSLQSALLDQETAVRGFVLTSDDEDLKPYQEGLDDEQRLIGEIRGLLGDSAEDAAVRQQLEAVDAGSQAWRATIAEPVIAAVRAGDGAQAQQIIDQGSRQRFDVLRADLDKLQEDIFTLRNVFAERTQSTANLLIFLLVLAAAVIIVAGAALLVLLERFVIKPVTDLAAEARLVAAGDYQHKISGSGVPELAALAADIDGMRRKIAADLAEVIAARAAIEATNKQLEEQHEELTRSNRDLEQFAYVASHDLQEPLRKVASFCQLLQRRYGGKLDERADQYIYFAVDGAQRMQRLINDLLAFSRIGRITAGFTEVDLDKVMDEVSGQLDAAREYADGEIVYTDLPTIRGEEPLLTNLLANLVNNALKFRKPELPPRVEIRARQVGDQWEISCEDNGIGIEAEFADKVFVIFQRLHAKDAYPGTGIGLAIAKKIVEYHGGRIWIDSDYTGGTAIRFTLPVIASEAAELPSDQGTPQLQEENA</sequence>
<dbReference type="SMART" id="SM00304">
    <property type="entry name" value="HAMP"/>
    <property type="match status" value="1"/>
</dbReference>
<dbReference type="InterPro" id="IPR004358">
    <property type="entry name" value="Sig_transdc_His_kin-like_C"/>
</dbReference>
<evidence type="ECO:0000256" key="8">
    <source>
        <dbReference type="ARBA" id="ARBA00022989"/>
    </source>
</evidence>
<organism evidence="14 15">
    <name type="scientific">Catenuloplanes nepalensis</name>
    <dbReference type="NCBI Taxonomy" id="587533"/>
    <lineage>
        <taxon>Bacteria</taxon>
        <taxon>Bacillati</taxon>
        <taxon>Actinomycetota</taxon>
        <taxon>Actinomycetes</taxon>
        <taxon>Micromonosporales</taxon>
        <taxon>Micromonosporaceae</taxon>
        <taxon>Catenuloplanes</taxon>
    </lineage>
</organism>
<keyword evidence="10" id="KW-0175">Coiled coil</keyword>
<feature type="coiled-coil region" evidence="10">
    <location>
        <begin position="265"/>
        <end position="299"/>
    </location>
</feature>
<gene>
    <name evidence="14" type="ORF">J2S43_007574</name>
</gene>
<dbReference type="InterPro" id="IPR005467">
    <property type="entry name" value="His_kinase_dom"/>
</dbReference>
<feature type="domain" description="HAMP" evidence="13">
    <location>
        <begin position="214"/>
        <end position="266"/>
    </location>
</feature>
<keyword evidence="7 14" id="KW-0418">Kinase</keyword>
<keyword evidence="6 11" id="KW-0812">Transmembrane</keyword>
<evidence type="ECO:0000256" key="5">
    <source>
        <dbReference type="ARBA" id="ARBA00022679"/>
    </source>
</evidence>
<dbReference type="InterPro" id="IPR003661">
    <property type="entry name" value="HisK_dim/P_dom"/>
</dbReference>
<dbReference type="Gene3D" id="3.30.565.10">
    <property type="entry name" value="Histidine kinase-like ATPase, C-terminal domain"/>
    <property type="match status" value="1"/>
</dbReference>
<dbReference type="Gene3D" id="1.10.287.130">
    <property type="match status" value="1"/>
</dbReference>
<dbReference type="CDD" id="cd06225">
    <property type="entry name" value="HAMP"/>
    <property type="match status" value="1"/>
</dbReference>
<evidence type="ECO:0000313" key="14">
    <source>
        <dbReference type="EMBL" id="MDP9799062.1"/>
    </source>
</evidence>
<accession>A0ABT9N5S3</accession>
<evidence type="ECO:0000256" key="7">
    <source>
        <dbReference type="ARBA" id="ARBA00022777"/>
    </source>
</evidence>